<dbReference type="EMBL" id="LSYV01000817">
    <property type="protein sequence ID" value="KXZ41089.1"/>
    <property type="molecule type" value="Genomic_DNA"/>
</dbReference>
<sequence length="177" mass="20014">MCRYANYTRPKPWPLAAWGEPTVIVGLLVVEKDGKLRVCINPVYLNLFMRYVRFKYEQASDLPGDLLFTTDGKKGYWQIPLHLNMYQYLAFRLLYWPNLHFTPGLPAALFQCRLVVRLMAAMGLTLSLEKCQLVPKHKVRYLGFCVDAAGQALEVQLAPLRLGAARGPRASRQGAAG</sequence>
<dbReference type="PANTHER" id="PTHR33050:SF7">
    <property type="entry name" value="RIBONUCLEASE H"/>
    <property type="match status" value="1"/>
</dbReference>
<gene>
    <name evidence="1" type="ORF">GPECTOR_821g50</name>
</gene>
<dbReference type="InterPro" id="IPR052055">
    <property type="entry name" value="Hepadnavirus_pol/RT"/>
</dbReference>
<proteinExistence type="predicted"/>
<name>A0A150FU01_GONPE</name>
<dbReference type="AlphaFoldDB" id="A0A150FU01"/>
<evidence type="ECO:0000313" key="2">
    <source>
        <dbReference type="Proteomes" id="UP000075714"/>
    </source>
</evidence>
<comment type="caution">
    <text evidence="1">The sequence shown here is derived from an EMBL/GenBank/DDBJ whole genome shotgun (WGS) entry which is preliminary data.</text>
</comment>
<dbReference type="Proteomes" id="UP000075714">
    <property type="component" value="Unassembled WGS sequence"/>
</dbReference>
<organism evidence="1 2">
    <name type="scientific">Gonium pectorale</name>
    <name type="common">Green alga</name>
    <dbReference type="NCBI Taxonomy" id="33097"/>
    <lineage>
        <taxon>Eukaryota</taxon>
        <taxon>Viridiplantae</taxon>
        <taxon>Chlorophyta</taxon>
        <taxon>core chlorophytes</taxon>
        <taxon>Chlorophyceae</taxon>
        <taxon>CS clade</taxon>
        <taxon>Chlamydomonadales</taxon>
        <taxon>Volvocaceae</taxon>
        <taxon>Gonium</taxon>
    </lineage>
</organism>
<evidence type="ECO:0000313" key="1">
    <source>
        <dbReference type="EMBL" id="KXZ41089.1"/>
    </source>
</evidence>
<protein>
    <recommendedName>
        <fullName evidence="3">Reverse transcriptase domain-containing protein</fullName>
    </recommendedName>
</protein>
<keyword evidence="2" id="KW-1185">Reference proteome</keyword>
<dbReference type="Gene3D" id="3.30.70.270">
    <property type="match status" value="1"/>
</dbReference>
<dbReference type="InterPro" id="IPR043502">
    <property type="entry name" value="DNA/RNA_pol_sf"/>
</dbReference>
<accession>A0A150FU01</accession>
<reference evidence="2" key="1">
    <citation type="journal article" date="2016" name="Nat. Commun.">
        <title>The Gonium pectorale genome demonstrates co-option of cell cycle regulation during the evolution of multicellularity.</title>
        <authorList>
            <person name="Hanschen E.R."/>
            <person name="Marriage T.N."/>
            <person name="Ferris P.J."/>
            <person name="Hamaji T."/>
            <person name="Toyoda A."/>
            <person name="Fujiyama A."/>
            <person name="Neme R."/>
            <person name="Noguchi H."/>
            <person name="Minakuchi Y."/>
            <person name="Suzuki M."/>
            <person name="Kawai-Toyooka H."/>
            <person name="Smith D.R."/>
            <person name="Sparks H."/>
            <person name="Anderson J."/>
            <person name="Bakaric R."/>
            <person name="Luria V."/>
            <person name="Karger A."/>
            <person name="Kirschner M.W."/>
            <person name="Durand P.M."/>
            <person name="Michod R.E."/>
            <person name="Nozaki H."/>
            <person name="Olson B.J."/>
        </authorList>
    </citation>
    <scope>NUCLEOTIDE SEQUENCE [LARGE SCALE GENOMIC DNA]</scope>
    <source>
        <strain evidence="2">NIES-2863</strain>
    </source>
</reference>
<dbReference type="PANTHER" id="PTHR33050">
    <property type="entry name" value="REVERSE TRANSCRIPTASE DOMAIN-CONTAINING PROTEIN"/>
    <property type="match status" value="1"/>
</dbReference>
<evidence type="ECO:0008006" key="3">
    <source>
        <dbReference type="Google" id="ProtNLM"/>
    </source>
</evidence>
<dbReference type="OrthoDB" id="2286242at2759"/>
<dbReference type="InterPro" id="IPR043128">
    <property type="entry name" value="Rev_trsase/Diguanyl_cyclase"/>
</dbReference>
<dbReference type="SUPFAM" id="SSF56672">
    <property type="entry name" value="DNA/RNA polymerases"/>
    <property type="match status" value="1"/>
</dbReference>